<dbReference type="InterPro" id="IPR016169">
    <property type="entry name" value="FAD-bd_PCMH_sub2"/>
</dbReference>
<accession>A0A1S9M338</accession>
<evidence type="ECO:0000256" key="9">
    <source>
        <dbReference type="PROSITE-ProRule" id="PRU00703"/>
    </source>
</evidence>
<keyword evidence="7 9" id="KW-0129">CBS domain</keyword>
<dbReference type="STRING" id="180978.B2G44_00630"/>
<keyword evidence="5" id="KW-0677">Repeat</keyword>
<comment type="subcellular location">
    <subcellularLocation>
        <location evidence="1">Cell membrane</location>
        <topology evidence="1">Multi-pass membrane protein</topology>
    </subcellularLocation>
</comment>
<comment type="caution">
    <text evidence="15">The sequence shown here is derived from an EMBL/GenBank/DDBJ whole genome shotgun (WGS) entry which is preliminary data.</text>
</comment>
<sequence>MSIIILTIIALIFINALLSAIEISLVSLSESKLDIEIEKGIKKALKIKKIKSKPTHFLSVIQIVIHILTVIQGYMLHHDSHGEIQILLTLLSLVLGDIIPKRIALIYPLKTAYYLLGLFNLVCFFMKPFVWLLNQISNIILYCLRIDPNKTQDIVSEDELRFLLSSSYNQGVINSNENNMIQNIFDFNTTKVSDIMRHRKEIVAIRHDININELREFILKEKYTRFPVYMENLDKILGIVHIKDLFKVLLITNDPRSYKNNYSKFNINHYLRRVFYITEFKNISELLKEMQSKQKHMAIVVDEYGGTAGIVTIEDVIEEILGEIQDEYDKNDFEIVKISNQEFIIKGTAHLCDIEEYLNANLPVDDYDTLSGFMLDKLGRMPESNEKIKIVYNDWVFDGLSHNGLVITKVKVTKPIISKQIK</sequence>
<dbReference type="InterPro" id="IPR051676">
    <property type="entry name" value="UPF0053_domain"/>
</dbReference>
<evidence type="ECO:0000256" key="8">
    <source>
        <dbReference type="ARBA" id="ARBA00023136"/>
    </source>
</evidence>
<feature type="transmembrane region" description="Helical" evidence="11">
    <location>
        <begin position="82"/>
        <end position="100"/>
    </location>
</feature>
<dbReference type="SUPFAM" id="SSF56176">
    <property type="entry name" value="FAD-binding/transporter-associated domain-like"/>
    <property type="match status" value="1"/>
</dbReference>
<dbReference type="Gene3D" id="3.10.580.10">
    <property type="entry name" value="CBS-domain"/>
    <property type="match status" value="1"/>
</dbReference>
<keyword evidence="3" id="KW-1003">Cell membrane</keyword>
<feature type="transmembrane region" description="Helical" evidence="11">
    <location>
        <begin position="112"/>
        <end position="133"/>
    </location>
</feature>
<evidence type="ECO:0000256" key="5">
    <source>
        <dbReference type="ARBA" id="ARBA00022737"/>
    </source>
</evidence>
<evidence type="ECO:0000256" key="7">
    <source>
        <dbReference type="ARBA" id="ARBA00023122"/>
    </source>
</evidence>
<dbReference type="Pfam" id="PF00571">
    <property type="entry name" value="CBS"/>
    <property type="match status" value="2"/>
</dbReference>
<organism evidence="15 16">
    <name type="scientific">Candidatus Phytoplasma citri</name>
    <dbReference type="NCBI Taxonomy" id="180978"/>
    <lineage>
        <taxon>Bacteria</taxon>
        <taxon>Bacillati</taxon>
        <taxon>Mycoplasmatota</taxon>
        <taxon>Mollicutes</taxon>
        <taxon>Acholeplasmatales</taxon>
        <taxon>Acholeplasmataceae</taxon>
        <taxon>Candidatus Phytoplasma</taxon>
        <taxon>16SrII (Peanut WB group)</taxon>
    </lineage>
</organism>
<dbReference type="PANTHER" id="PTHR43099">
    <property type="entry name" value="UPF0053 PROTEIN YRKA"/>
    <property type="match status" value="1"/>
</dbReference>
<feature type="transmembrane region" description="Helical" evidence="11">
    <location>
        <begin position="56"/>
        <end position="76"/>
    </location>
</feature>
<evidence type="ECO:0000313" key="17">
    <source>
        <dbReference type="Proteomes" id="UP001383392"/>
    </source>
</evidence>
<dbReference type="Pfam" id="PF03471">
    <property type="entry name" value="CorC_HlyC"/>
    <property type="match status" value="1"/>
</dbReference>
<dbReference type="GO" id="GO:0050660">
    <property type="term" value="F:flavin adenine dinucleotide binding"/>
    <property type="evidence" value="ECO:0007669"/>
    <property type="project" value="InterPro"/>
</dbReference>
<feature type="transmembrane region" description="Helical" evidence="11">
    <location>
        <begin position="6"/>
        <end position="28"/>
    </location>
</feature>
<dbReference type="Proteomes" id="UP000189722">
    <property type="component" value="Unassembled WGS sequence"/>
</dbReference>
<dbReference type="Pfam" id="PF01595">
    <property type="entry name" value="CNNM"/>
    <property type="match status" value="1"/>
</dbReference>
<proteinExistence type="inferred from homology"/>
<reference evidence="15 16" key="1">
    <citation type="submission" date="2017-02" db="EMBL/GenBank/DDBJ databases">
        <title>A draft genome of 'Candidatus Phytoplasma aurantifolia' the agent of the witches-broom disease of lime.</title>
        <authorList>
            <person name="Foissac X."/>
            <person name="Carle P."/>
        </authorList>
    </citation>
    <scope>NUCLEOTIDE SEQUENCE [LARGE SCALE GENOMIC DNA]</scope>
    <source>
        <strain evidence="15 16">WBDL</strain>
    </source>
</reference>
<feature type="domain" description="CBS" evidence="12">
    <location>
        <begin position="196"/>
        <end position="256"/>
    </location>
</feature>
<dbReference type="OrthoDB" id="9798188at2"/>
<evidence type="ECO:0000256" key="1">
    <source>
        <dbReference type="ARBA" id="ARBA00004651"/>
    </source>
</evidence>
<evidence type="ECO:0000313" key="14">
    <source>
        <dbReference type="EMBL" id="MEK0309089.1"/>
    </source>
</evidence>
<dbReference type="SMART" id="SM01091">
    <property type="entry name" value="CorC_HlyC"/>
    <property type="match status" value="1"/>
</dbReference>
<feature type="domain" description="CBS" evidence="12">
    <location>
        <begin position="270"/>
        <end position="327"/>
    </location>
</feature>
<dbReference type="CDD" id="cd04590">
    <property type="entry name" value="CBS_pair_CorC_HlyC_assoc"/>
    <property type="match status" value="1"/>
</dbReference>
<dbReference type="EMBL" id="MWKN01000016">
    <property type="protein sequence ID" value="OOP59656.1"/>
    <property type="molecule type" value="Genomic_DNA"/>
</dbReference>
<dbReference type="InterPro" id="IPR000644">
    <property type="entry name" value="CBS_dom"/>
</dbReference>
<dbReference type="FunFam" id="3.10.580.10:FF:000002">
    <property type="entry name" value="Magnesium/cobalt efflux protein CorC"/>
    <property type="match status" value="1"/>
</dbReference>
<protein>
    <submittedName>
        <fullName evidence="14 15">Hemolysin</fullName>
    </submittedName>
</protein>
<dbReference type="InterPro" id="IPR046342">
    <property type="entry name" value="CBS_dom_sf"/>
</dbReference>
<keyword evidence="8 10" id="KW-0472">Membrane</keyword>
<dbReference type="GO" id="GO:0005886">
    <property type="term" value="C:plasma membrane"/>
    <property type="evidence" value="ECO:0007669"/>
    <property type="project" value="UniProtKB-SubCell"/>
</dbReference>
<dbReference type="SUPFAM" id="SSF54631">
    <property type="entry name" value="CBS-domain pair"/>
    <property type="match status" value="1"/>
</dbReference>
<evidence type="ECO:0000256" key="3">
    <source>
        <dbReference type="ARBA" id="ARBA00022475"/>
    </source>
</evidence>
<dbReference type="PROSITE" id="PS51846">
    <property type="entry name" value="CNNM"/>
    <property type="match status" value="1"/>
</dbReference>
<evidence type="ECO:0000256" key="2">
    <source>
        <dbReference type="ARBA" id="ARBA00006337"/>
    </source>
</evidence>
<dbReference type="InterPro" id="IPR036318">
    <property type="entry name" value="FAD-bd_PCMH-like_sf"/>
</dbReference>
<keyword evidence="17" id="KW-1185">Reference proteome</keyword>
<dbReference type="EMBL" id="JAOSJG010000007">
    <property type="protein sequence ID" value="MEK0309089.1"/>
    <property type="molecule type" value="Genomic_DNA"/>
</dbReference>
<evidence type="ECO:0000256" key="11">
    <source>
        <dbReference type="SAM" id="Phobius"/>
    </source>
</evidence>
<dbReference type="Gene3D" id="3.30.465.10">
    <property type="match status" value="1"/>
</dbReference>
<evidence type="ECO:0000259" key="12">
    <source>
        <dbReference type="PROSITE" id="PS51371"/>
    </source>
</evidence>
<evidence type="ECO:0000313" key="15">
    <source>
        <dbReference type="EMBL" id="OOP59656.1"/>
    </source>
</evidence>
<keyword evidence="4 10" id="KW-0812">Transmembrane</keyword>
<feature type="domain" description="CNNM transmembrane" evidence="13">
    <location>
        <begin position="1"/>
        <end position="177"/>
    </location>
</feature>
<dbReference type="InterPro" id="IPR044751">
    <property type="entry name" value="Ion_transp-like_CBS"/>
</dbReference>
<dbReference type="RefSeq" id="WP_078122933.1">
    <property type="nucleotide sequence ID" value="NZ_JAOSJG010000007.1"/>
</dbReference>
<dbReference type="AlphaFoldDB" id="A0A1S9M338"/>
<dbReference type="InterPro" id="IPR002550">
    <property type="entry name" value="CNNM"/>
</dbReference>
<dbReference type="PANTHER" id="PTHR43099:SF2">
    <property type="entry name" value="UPF0053 PROTEIN YRKA"/>
    <property type="match status" value="1"/>
</dbReference>
<evidence type="ECO:0000256" key="4">
    <source>
        <dbReference type="ARBA" id="ARBA00022692"/>
    </source>
</evidence>
<comment type="similarity">
    <text evidence="2">Belongs to the UPF0053 family.</text>
</comment>
<keyword evidence="6 10" id="KW-1133">Transmembrane helix</keyword>
<evidence type="ECO:0000313" key="16">
    <source>
        <dbReference type="Proteomes" id="UP000189722"/>
    </source>
</evidence>
<dbReference type="PROSITE" id="PS51371">
    <property type="entry name" value="CBS"/>
    <property type="match status" value="2"/>
</dbReference>
<evidence type="ECO:0000256" key="6">
    <source>
        <dbReference type="ARBA" id="ARBA00022989"/>
    </source>
</evidence>
<dbReference type="InterPro" id="IPR005170">
    <property type="entry name" value="Transptr-assoc_dom"/>
</dbReference>
<name>A0A1S9M338_9MOLU</name>
<gene>
    <name evidence="15" type="ORF">B2G44_00630</name>
    <name evidence="14" type="ORF">OC712_01140</name>
</gene>
<evidence type="ECO:0000259" key="13">
    <source>
        <dbReference type="PROSITE" id="PS51846"/>
    </source>
</evidence>
<reference evidence="14 17" key="2">
    <citation type="journal article" date="2023" name="Int. J. Syst. Evol. Microbiol.">
        <title>The observation of taxonomic boundaries for the 16SrII and 16SrXXV phytoplasmas using genome-based delimitation.</title>
        <authorList>
            <person name="Rodrigues Jardim B."/>
            <person name="Tran-Nguyen L.T.T."/>
            <person name="Gambley C."/>
            <person name="Al-Sadi A.M."/>
            <person name="Al-Subhi A.M."/>
            <person name="Foissac X."/>
            <person name="Salar P."/>
            <person name="Cai H."/>
            <person name="Yang J.Y."/>
            <person name="Davis R."/>
            <person name="Jones L."/>
            <person name="Rodoni B."/>
            <person name="Constable F.E."/>
        </authorList>
    </citation>
    <scope>NUCLEOTIDE SEQUENCE [LARGE SCALE GENOMIC DNA]</scope>
    <source>
        <strain evidence="14">BAWM-OMN-P75</strain>
    </source>
</reference>
<evidence type="ECO:0000256" key="10">
    <source>
        <dbReference type="PROSITE-ProRule" id="PRU01193"/>
    </source>
</evidence>
<dbReference type="Proteomes" id="UP001383392">
    <property type="component" value="Unassembled WGS sequence"/>
</dbReference>